<dbReference type="PROSITE" id="PS00108">
    <property type="entry name" value="PROTEIN_KINASE_ST"/>
    <property type="match status" value="1"/>
</dbReference>
<dbReference type="SUPFAM" id="SSF56112">
    <property type="entry name" value="Protein kinase-like (PK-like)"/>
    <property type="match status" value="1"/>
</dbReference>
<comment type="caution">
    <text evidence="2">The sequence shown here is derived from an EMBL/GenBank/DDBJ whole genome shotgun (WGS) entry which is preliminary data.</text>
</comment>
<dbReference type="Proteomes" id="UP001521785">
    <property type="component" value="Unassembled WGS sequence"/>
</dbReference>
<reference evidence="2 3" key="1">
    <citation type="submission" date="2024-02" db="EMBL/GenBank/DDBJ databases">
        <title>De novo assembly and annotation of 12 fungi associated with fruit tree decline syndrome in Ontario, Canada.</title>
        <authorList>
            <person name="Sulman M."/>
            <person name="Ellouze W."/>
            <person name="Ilyukhin E."/>
        </authorList>
    </citation>
    <scope>NUCLEOTIDE SEQUENCE [LARGE SCALE GENOMIC DNA]</scope>
    <source>
        <strain evidence="2 3">M42-189</strain>
    </source>
</reference>
<name>A0ABR3S8Y4_9PLEO</name>
<dbReference type="PANTHER" id="PTHR24359">
    <property type="entry name" value="SERINE/THREONINE-PROTEIN KINASE SBK1"/>
    <property type="match status" value="1"/>
</dbReference>
<evidence type="ECO:0000313" key="3">
    <source>
        <dbReference type="Proteomes" id="UP001521785"/>
    </source>
</evidence>
<gene>
    <name evidence="2" type="ORF">SLS60_001194</name>
</gene>
<dbReference type="EMBL" id="JAKJXO020000001">
    <property type="protein sequence ID" value="KAL1612963.1"/>
    <property type="molecule type" value="Genomic_DNA"/>
</dbReference>
<dbReference type="InterPro" id="IPR008271">
    <property type="entry name" value="Ser/Thr_kinase_AS"/>
</dbReference>
<dbReference type="PROSITE" id="PS50011">
    <property type="entry name" value="PROTEIN_KINASE_DOM"/>
    <property type="match status" value="1"/>
</dbReference>
<evidence type="ECO:0000259" key="1">
    <source>
        <dbReference type="PROSITE" id="PS50011"/>
    </source>
</evidence>
<dbReference type="InterPro" id="IPR000719">
    <property type="entry name" value="Prot_kinase_dom"/>
</dbReference>
<dbReference type="InterPro" id="IPR011009">
    <property type="entry name" value="Kinase-like_dom_sf"/>
</dbReference>
<feature type="domain" description="Protein kinase" evidence="1">
    <location>
        <begin position="123"/>
        <end position="425"/>
    </location>
</feature>
<dbReference type="Pfam" id="PF00069">
    <property type="entry name" value="Pkinase"/>
    <property type="match status" value="1"/>
</dbReference>
<organism evidence="2 3">
    <name type="scientific">Paraconiothyrium brasiliense</name>
    <dbReference type="NCBI Taxonomy" id="300254"/>
    <lineage>
        <taxon>Eukaryota</taxon>
        <taxon>Fungi</taxon>
        <taxon>Dikarya</taxon>
        <taxon>Ascomycota</taxon>
        <taxon>Pezizomycotina</taxon>
        <taxon>Dothideomycetes</taxon>
        <taxon>Pleosporomycetidae</taxon>
        <taxon>Pleosporales</taxon>
        <taxon>Massarineae</taxon>
        <taxon>Didymosphaeriaceae</taxon>
        <taxon>Paraconiothyrium</taxon>
    </lineage>
</organism>
<dbReference type="PANTHER" id="PTHR24359:SF1">
    <property type="entry name" value="INHIBITOR OF NUCLEAR FACTOR KAPPA-B KINASE EPSILON SUBUNIT HOMOLOG 1-RELATED"/>
    <property type="match status" value="1"/>
</dbReference>
<dbReference type="CDD" id="cd00180">
    <property type="entry name" value="PKc"/>
    <property type="match status" value="1"/>
</dbReference>
<protein>
    <recommendedName>
        <fullName evidence="1">Protein kinase domain-containing protein</fullName>
    </recommendedName>
</protein>
<accession>A0ABR3S8Y4</accession>
<sequence length="542" mass="62273">MSGSNGRDRRRRISRKSLRSDIKAVMVLQDHADLQFVPASALSELFCKDTVARILDRHKDSFEEKLSSLEAFIYSKATIIFAILAWADSESLIEEFFQHNFADEQLPVRLVINEDLVDAISLRLGNTRIEEHPFNNAHWTDRNIEDFYSKEHPTVAVKRLKQMTMNDADFKAVAGSEVDALEAIRDLDHPHLVKAVAYYSIGKNHYIMFPWARWGNLRAFWEKESPRLDREFLQWVFAQMCGLAGAIKTLHHSHKERSLRHGDLKPENILCFDDPSKEADDKIGSCILVIADVGLSRSHEKVTELRNMATRTKSGTIKYEPPETELQPNEPRSRRYDVWSIGCIYLEFAIWILYGPEGLDHFREDLGALGETTRFYVIEQIQHSDKTRIPTARLNNVVQKWIDWIKKDARCQRPTAIRSLVDLIVERLLIVDVSAPSRIESRRLTFLDNEDSKSGTVPSFSLRAPTVDFTSANDPTHRARASAEEMDEKLKSIFEQATTSTRDQVEWINFNAPSQHGPKRYGDRLVASDAAERRNQQVRQLG</sequence>
<dbReference type="SMART" id="SM00220">
    <property type="entry name" value="S_TKc"/>
    <property type="match status" value="1"/>
</dbReference>
<keyword evidence="3" id="KW-1185">Reference proteome</keyword>
<proteinExistence type="predicted"/>
<dbReference type="Gene3D" id="1.10.510.10">
    <property type="entry name" value="Transferase(Phosphotransferase) domain 1"/>
    <property type="match status" value="1"/>
</dbReference>
<evidence type="ECO:0000313" key="2">
    <source>
        <dbReference type="EMBL" id="KAL1612963.1"/>
    </source>
</evidence>